<accession>A0A494Y070</accession>
<evidence type="ECO:0000259" key="8">
    <source>
        <dbReference type="Pfam" id="PF17676"/>
    </source>
</evidence>
<evidence type="ECO:0000313" key="10">
    <source>
        <dbReference type="Proteomes" id="UP000270342"/>
    </source>
</evidence>
<dbReference type="SUPFAM" id="SSF52317">
    <property type="entry name" value="Class I glutamine amidotransferase-like"/>
    <property type="match status" value="1"/>
</dbReference>
<feature type="active site" description="Charge relay system" evidence="6">
    <location>
        <position position="275"/>
    </location>
</feature>
<feature type="active site" description="Charge relay system" evidence="6">
    <location>
        <position position="205"/>
    </location>
</feature>
<evidence type="ECO:0000256" key="5">
    <source>
        <dbReference type="ARBA" id="ARBA00022825"/>
    </source>
</evidence>
<sequence>MSLAIELIAPSGYPKDPAAVARGIARLEREGATVRGAEVATRRLERFAGTDDERLADINRLADPRRPLADIVMAVRGGYGASRLLDRIDYAGLRRRFEGTSTMIVGHSDFTAIQLALLAKSGLVTFGGPMLCGNFGVADASYSAFMHAHFWNAVRGPVINVESTRPQVHTLNVRGTLWGGNLAMIASLVGTPYLPRIDGGILFLEDIGERPYRIERMLYQLHQAGILARQQAIVLGDFSQSDPVPYDNGYDVADAVAQIRAQTGVPILTGLQFGHCDDIVTLPVGASARLMSDPDGFVLEVSGYPCVGRARAA</sequence>
<dbReference type="PIRSF" id="PIRSF028757">
    <property type="entry name" value="LD-carboxypeptidase"/>
    <property type="match status" value="1"/>
</dbReference>
<dbReference type="CDD" id="cd07025">
    <property type="entry name" value="Peptidase_S66"/>
    <property type="match status" value="1"/>
</dbReference>
<evidence type="ECO:0000256" key="3">
    <source>
        <dbReference type="ARBA" id="ARBA00022670"/>
    </source>
</evidence>
<dbReference type="GO" id="GO:0008236">
    <property type="term" value="F:serine-type peptidase activity"/>
    <property type="evidence" value="ECO:0007669"/>
    <property type="project" value="UniProtKB-KW"/>
</dbReference>
<feature type="domain" description="LD-carboxypeptidase N-terminal" evidence="7">
    <location>
        <begin position="5"/>
        <end position="128"/>
    </location>
</feature>
<dbReference type="PANTHER" id="PTHR30237">
    <property type="entry name" value="MURAMOYLTETRAPEPTIDE CARBOXYPEPTIDASE"/>
    <property type="match status" value="1"/>
</dbReference>
<dbReference type="Pfam" id="PF02016">
    <property type="entry name" value="Peptidase_S66"/>
    <property type="match status" value="1"/>
</dbReference>
<evidence type="ECO:0000256" key="6">
    <source>
        <dbReference type="PIRSR" id="PIRSR028757-1"/>
    </source>
</evidence>
<dbReference type="AlphaFoldDB" id="A0A494Y070"/>
<evidence type="ECO:0000259" key="7">
    <source>
        <dbReference type="Pfam" id="PF02016"/>
    </source>
</evidence>
<name>A0A494Y070_9BURK</name>
<dbReference type="PANTHER" id="PTHR30237:SF2">
    <property type="entry name" value="MUREIN TETRAPEPTIDE CARBOXYPEPTIDASE"/>
    <property type="match status" value="1"/>
</dbReference>
<dbReference type="EMBL" id="RBZU01000005">
    <property type="protein sequence ID" value="RKP54699.1"/>
    <property type="molecule type" value="Genomic_DNA"/>
</dbReference>
<dbReference type="EC" id="3.4.17.13" evidence="9"/>
<organism evidence="9 10">
    <name type="scientific">Pararobbsia silviterrae</name>
    <dbReference type="NCBI Taxonomy" id="1792498"/>
    <lineage>
        <taxon>Bacteria</taxon>
        <taxon>Pseudomonadati</taxon>
        <taxon>Pseudomonadota</taxon>
        <taxon>Betaproteobacteria</taxon>
        <taxon>Burkholderiales</taxon>
        <taxon>Burkholderiaceae</taxon>
        <taxon>Pararobbsia</taxon>
    </lineage>
</organism>
<evidence type="ECO:0000256" key="1">
    <source>
        <dbReference type="ARBA" id="ARBA00010233"/>
    </source>
</evidence>
<evidence type="ECO:0000256" key="2">
    <source>
        <dbReference type="ARBA" id="ARBA00022645"/>
    </source>
</evidence>
<keyword evidence="10" id="KW-1185">Reference proteome</keyword>
<reference evidence="9 10" key="1">
    <citation type="submission" date="2018-10" db="EMBL/GenBank/DDBJ databases">
        <title>Robbsia sp. DHC34, isolated from soil.</title>
        <authorList>
            <person name="Gao Z.-H."/>
            <person name="Qiu L.-H."/>
        </authorList>
    </citation>
    <scope>NUCLEOTIDE SEQUENCE [LARGE SCALE GENOMIC DNA]</scope>
    <source>
        <strain evidence="9 10">DHC34</strain>
    </source>
</reference>
<protein>
    <submittedName>
        <fullName evidence="9">Muramoyltetrapeptide carboxypeptidase</fullName>
        <ecNumber evidence="9">3.4.17.13</ecNumber>
    </submittedName>
</protein>
<dbReference type="Gene3D" id="3.40.50.10740">
    <property type="entry name" value="Class I glutamine amidotransferase-like"/>
    <property type="match status" value="1"/>
</dbReference>
<keyword evidence="3" id="KW-0645">Protease</keyword>
<feature type="domain" description="LD-carboxypeptidase C-terminal" evidence="8">
    <location>
        <begin position="174"/>
        <end position="290"/>
    </location>
</feature>
<dbReference type="InterPro" id="IPR003507">
    <property type="entry name" value="S66_fam"/>
</dbReference>
<dbReference type="InterPro" id="IPR040921">
    <property type="entry name" value="Peptidase_S66C"/>
</dbReference>
<dbReference type="InterPro" id="IPR029062">
    <property type="entry name" value="Class_I_gatase-like"/>
</dbReference>
<dbReference type="Proteomes" id="UP000270342">
    <property type="component" value="Unassembled WGS sequence"/>
</dbReference>
<dbReference type="InterPro" id="IPR040449">
    <property type="entry name" value="Peptidase_S66_N"/>
</dbReference>
<evidence type="ECO:0000313" key="9">
    <source>
        <dbReference type="EMBL" id="RKP54699.1"/>
    </source>
</evidence>
<dbReference type="GO" id="GO:0106415">
    <property type="term" value="F:muramoyltetrapeptide carboxypeptidase activity"/>
    <property type="evidence" value="ECO:0007669"/>
    <property type="project" value="UniProtKB-EC"/>
</dbReference>
<dbReference type="InterPro" id="IPR027478">
    <property type="entry name" value="LdcA_N"/>
</dbReference>
<comment type="caution">
    <text evidence="9">The sequence shown here is derived from an EMBL/GenBank/DDBJ whole genome shotgun (WGS) entry which is preliminary data.</text>
</comment>
<gene>
    <name evidence="9" type="ORF">D7S86_13710</name>
</gene>
<keyword evidence="5" id="KW-0720">Serine protease</keyword>
<dbReference type="Gene3D" id="3.50.30.60">
    <property type="entry name" value="LD-carboxypeptidase A C-terminal domain-like"/>
    <property type="match status" value="1"/>
</dbReference>
<dbReference type="Pfam" id="PF17676">
    <property type="entry name" value="Peptidase_S66C"/>
    <property type="match status" value="1"/>
</dbReference>
<dbReference type="InterPro" id="IPR027461">
    <property type="entry name" value="Carboxypeptidase_A_C_sf"/>
</dbReference>
<dbReference type="RefSeq" id="WP_121087326.1">
    <property type="nucleotide sequence ID" value="NZ_RBZU01000005.1"/>
</dbReference>
<dbReference type="OrthoDB" id="9807329at2"/>
<dbReference type="NCBIfam" id="NF008424">
    <property type="entry name" value="PRK11253.1"/>
    <property type="match status" value="1"/>
</dbReference>
<proteinExistence type="inferred from homology"/>
<keyword evidence="2 9" id="KW-0121">Carboxypeptidase</keyword>
<dbReference type="SUPFAM" id="SSF141986">
    <property type="entry name" value="LD-carboxypeptidase A C-terminal domain-like"/>
    <property type="match status" value="1"/>
</dbReference>
<feature type="active site" description="Nucleophile" evidence="6">
    <location>
        <position position="108"/>
    </location>
</feature>
<comment type="similarity">
    <text evidence="1">Belongs to the peptidase S66 family.</text>
</comment>
<dbReference type="GO" id="GO:0006508">
    <property type="term" value="P:proteolysis"/>
    <property type="evidence" value="ECO:0007669"/>
    <property type="project" value="UniProtKB-KW"/>
</dbReference>
<keyword evidence="4 9" id="KW-0378">Hydrolase</keyword>
<evidence type="ECO:0000256" key="4">
    <source>
        <dbReference type="ARBA" id="ARBA00022801"/>
    </source>
</evidence>